<dbReference type="KEGG" id="peh:Spb1_27550"/>
<evidence type="ECO:0000313" key="1">
    <source>
        <dbReference type="EMBL" id="QDV30820.1"/>
    </source>
</evidence>
<dbReference type="AlphaFoldDB" id="A0A518GQE2"/>
<sequence length="53" mass="6010">MAFREQVTFASLMTTSEFLLMNILTFEHICRLSRSSGKTEAVIGDLSTDPFEH</sequence>
<dbReference type="Proteomes" id="UP000315349">
    <property type="component" value="Chromosome"/>
</dbReference>
<evidence type="ECO:0000313" key="2">
    <source>
        <dbReference type="Proteomes" id="UP000315349"/>
    </source>
</evidence>
<organism evidence="1 2">
    <name type="scientific">Planctopirus ephydatiae</name>
    <dbReference type="NCBI Taxonomy" id="2528019"/>
    <lineage>
        <taxon>Bacteria</taxon>
        <taxon>Pseudomonadati</taxon>
        <taxon>Planctomycetota</taxon>
        <taxon>Planctomycetia</taxon>
        <taxon>Planctomycetales</taxon>
        <taxon>Planctomycetaceae</taxon>
        <taxon>Planctopirus</taxon>
    </lineage>
</organism>
<gene>
    <name evidence="1" type="ORF">Spb1_27550</name>
</gene>
<reference evidence="1 2" key="1">
    <citation type="submission" date="2019-02" db="EMBL/GenBank/DDBJ databases">
        <title>Deep-cultivation of Planctomycetes and their phenomic and genomic characterization uncovers novel biology.</title>
        <authorList>
            <person name="Wiegand S."/>
            <person name="Jogler M."/>
            <person name="Boedeker C."/>
            <person name="Pinto D."/>
            <person name="Vollmers J."/>
            <person name="Rivas-Marin E."/>
            <person name="Kohn T."/>
            <person name="Peeters S.H."/>
            <person name="Heuer A."/>
            <person name="Rast P."/>
            <person name="Oberbeckmann S."/>
            <person name="Bunk B."/>
            <person name="Jeske O."/>
            <person name="Meyerdierks A."/>
            <person name="Storesund J.E."/>
            <person name="Kallscheuer N."/>
            <person name="Luecker S."/>
            <person name="Lage O.M."/>
            <person name="Pohl T."/>
            <person name="Merkel B.J."/>
            <person name="Hornburger P."/>
            <person name="Mueller R.-W."/>
            <person name="Bruemmer F."/>
            <person name="Labrenz M."/>
            <person name="Spormann A.M."/>
            <person name="Op den Camp H."/>
            <person name="Overmann J."/>
            <person name="Amann R."/>
            <person name="Jetten M.S.M."/>
            <person name="Mascher T."/>
            <person name="Medema M.H."/>
            <person name="Devos D.P."/>
            <person name="Kaster A.-K."/>
            <person name="Ovreas L."/>
            <person name="Rohde M."/>
            <person name="Galperin M.Y."/>
            <person name="Jogler C."/>
        </authorList>
    </citation>
    <scope>NUCLEOTIDE SEQUENCE [LARGE SCALE GENOMIC DNA]</scope>
    <source>
        <strain evidence="1 2">Spb1</strain>
    </source>
</reference>
<protein>
    <submittedName>
        <fullName evidence="1">Uncharacterized protein</fullName>
    </submittedName>
</protein>
<accession>A0A518GQE2</accession>
<name>A0A518GQE2_9PLAN</name>
<proteinExistence type="predicted"/>
<dbReference type="EMBL" id="CP036299">
    <property type="protein sequence ID" value="QDV30820.1"/>
    <property type="molecule type" value="Genomic_DNA"/>
</dbReference>
<keyword evidence="2" id="KW-1185">Reference proteome</keyword>